<evidence type="ECO:0000313" key="1">
    <source>
        <dbReference type="EMBL" id="PSN64836.1"/>
    </source>
</evidence>
<evidence type="ECO:0000313" key="2">
    <source>
        <dbReference type="Proteomes" id="UP000240883"/>
    </source>
</evidence>
<name>A0A2T2NHU6_CORCC</name>
<proteinExistence type="predicted"/>
<accession>A0A2T2NHU6</accession>
<reference evidence="1 2" key="1">
    <citation type="journal article" date="2018" name="Front. Microbiol.">
        <title>Genome-Wide Analysis of Corynespora cassiicola Leaf Fall Disease Putative Effectors.</title>
        <authorList>
            <person name="Lopez D."/>
            <person name="Ribeiro S."/>
            <person name="Label P."/>
            <person name="Fumanal B."/>
            <person name="Venisse J.S."/>
            <person name="Kohler A."/>
            <person name="de Oliveira R.R."/>
            <person name="Labutti K."/>
            <person name="Lipzen A."/>
            <person name="Lail K."/>
            <person name="Bauer D."/>
            <person name="Ohm R.A."/>
            <person name="Barry K.W."/>
            <person name="Spatafora J."/>
            <person name="Grigoriev I.V."/>
            <person name="Martin F.M."/>
            <person name="Pujade-Renaud V."/>
        </authorList>
    </citation>
    <scope>NUCLEOTIDE SEQUENCE [LARGE SCALE GENOMIC DNA]</scope>
    <source>
        <strain evidence="1 2">Philippines</strain>
    </source>
</reference>
<dbReference type="AlphaFoldDB" id="A0A2T2NHU6"/>
<organism evidence="1 2">
    <name type="scientific">Corynespora cassiicola Philippines</name>
    <dbReference type="NCBI Taxonomy" id="1448308"/>
    <lineage>
        <taxon>Eukaryota</taxon>
        <taxon>Fungi</taxon>
        <taxon>Dikarya</taxon>
        <taxon>Ascomycota</taxon>
        <taxon>Pezizomycotina</taxon>
        <taxon>Dothideomycetes</taxon>
        <taxon>Pleosporomycetidae</taxon>
        <taxon>Pleosporales</taxon>
        <taxon>Corynesporascaceae</taxon>
        <taxon>Corynespora</taxon>
    </lineage>
</organism>
<keyword evidence="2" id="KW-1185">Reference proteome</keyword>
<sequence>MSEPPSVVGGKQATSIMATNNMDLPLVTDDKMMNQAPFQDLALEIQRMIFRECWLEIGAVQVTYGGLMVTVRFNGYSGEAKPLPTWLLTNKHILHTALGELFFEAEWRCELLEDPELDFIWHVPQVQLLHISTPTKLEVVLPFNHDVHEFNTARYDPVFKTLGLSFSACRFWRTFNRFLSPHIESVRVELKYTEADLINTCFEGSIRLTQLSLLPLNLKKVELVCKYFPNGNYSYPGFEYIHALAHFHGNLMHEVELLSAERFGSLEDVEISSFLQPQEGHGDLSMLIVQVIKKEIK</sequence>
<dbReference type="Proteomes" id="UP000240883">
    <property type="component" value="Unassembled WGS sequence"/>
</dbReference>
<dbReference type="EMBL" id="KZ678137">
    <property type="protein sequence ID" value="PSN64836.1"/>
    <property type="molecule type" value="Genomic_DNA"/>
</dbReference>
<gene>
    <name evidence="1" type="ORF">BS50DRAFT_589304</name>
</gene>
<protein>
    <submittedName>
        <fullName evidence="1">Uncharacterized protein</fullName>
    </submittedName>
</protein>